<feature type="compositionally biased region" description="Basic and acidic residues" evidence="1">
    <location>
        <begin position="178"/>
        <end position="190"/>
    </location>
</feature>
<sequence>MCRQLARNNSRRRLPLGGDAPEAEATTAATRANVTATTTGSEQEAEQLRGLGLPCARDGDCLASRGLSCQEWQCTCAPESPVRVRDDGADTCLPAKSLYESCRYHEECSHRSANLRCVDFLCYCPLPFELRGNGDCLEPRQSMTKLIAAVTPTTILLITTLALGAAFIFRRLFSDRKTAGSQGDRDRPWEHPNTARGRSRSRTATTSISIRTRTPMVTHHYGRRRTSSQSNVGRTAAPPLPRLIRWPPDRALKANSFSPELMSTTTALRSAAATPTGASKQSSLQSPSPLSTSRLVEKLLTSSIDSADDDGIIIRIHREDKSAPAAALSKPPFGRQGSLIPLPGSQPREMSRFRKADHNREERSASLPIEWGTLATSRENVLGISAPLPSSANSGRNDGMHLQGNGKDPPGFTEFRFSRRQSKGVTFADEASSKALVSDNYKSQDGVRSVSFLTPKKLESSSRVDQGGLGLGSLKAGARWQSQSARPLSAQDKEGVSGHRDQGKSAPPFAAMNDLLASRADYHNAVDSRDPAVPRQSPTLAERNRLGVGTPFVDEGPLSESASVALSFLTSSSSSDELLPRPDIESAALRAAEPPPKEGAAAREEDARLVEQFMAAALEDASSSDVAPTALVFSGTAQAGHNEAQVAKMIKARWGYTDLPGPPAPTLKHFFPVPTTALKEKGAAASTGEPEKGSEQATASTDQCIPTPKALDKDAQPESTSSSTDIENLTEILTSIKVTQLGNQHHRRERTLLREYSVEAKDRETPVVPLATPASTAGAARSPRQCQSVVVTSSAVPTSPKAEHAALVPVPAARAGTAPPVPPPSSATSEPEMLPALSMLLPLTESAEFTGQILERQEVSGVRRSSGESPTPVAAQNPSKETGGESSPPSEQRRRPSVAQLHRARTANSRLVPPAAVPFRPTPLKRSIRYRRTTSSQLQVISEALHGVEMSRPPVPLRTKVPFKGEGEAFCHSSTTKADPVLQLQDDAEQERERCVAKRFASLEAQADRADRSSEPSSTTLVSMVVLTSKVPIQEKAELEVFLLLGSSNFRLENN</sequence>
<feature type="region of interest" description="Disordered" evidence="1">
    <location>
        <begin position="266"/>
        <end position="291"/>
    </location>
</feature>
<feature type="region of interest" description="Disordered" evidence="1">
    <location>
        <begin position="178"/>
        <end position="208"/>
    </location>
</feature>
<keyword evidence="2" id="KW-0812">Transmembrane</keyword>
<feature type="compositionally biased region" description="Basic and acidic residues" evidence="1">
    <location>
        <begin position="491"/>
        <end position="503"/>
    </location>
</feature>
<feature type="region of interest" description="Disordered" evidence="1">
    <location>
        <begin position="858"/>
        <end position="918"/>
    </location>
</feature>
<evidence type="ECO:0000313" key="3">
    <source>
        <dbReference type="EMBL" id="KAK8779350.1"/>
    </source>
</evidence>
<keyword evidence="2" id="KW-1133">Transmembrane helix</keyword>
<evidence type="ECO:0000313" key="4">
    <source>
        <dbReference type="Proteomes" id="UP001321473"/>
    </source>
</evidence>
<protein>
    <recommendedName>
        <fullName evidence="5">EB domain-containing protein</fullName>
    </recommendedName>
</protein>
<feature type="region of interest" description="Disordered" evidence="1">
    <location>
        <begin position="323"/>
        <end position="349"/>
    </location>
</feature>
<feature type="transmembrane region" description="Helical" evidence="2">
    <location>
        <begin position="146"/>
        <end position="169"/>
    </location>
</feature>
<gene>
    <name evidence="3" type="ORF">V5799_019309</name>
</gene>
<evidence type="ECO:0000256" key="1">
    <source>
        <dbReference type="SAM" id="MobiDB-lite"/>
    </source>
</evidence>
<feature type="compositionally biased region" description="Low complexity" evidence="1">
    <location>
        <begin position="323"/>
        <end position="332"/>
    </location>
</feature>
<feature type="region of interest" description="Disordered" evidence="1">
    <location>
        <begin position="1"/>
        <end position="27"/>
    </location>
</feature>
<accession>A0AAQ4EX90</accession>
<dbReference type="EMBL" id="JARKHS020009909">
    <property type="protein sequence ID" value="KAK8779350.1"/>
    <property type="molecule type" value="Genomic_DNA"/>
</dbReference>
<evidence type="ECO:0008006" key="5">
    <source>
        <dbReference type="Google" id="ProtNLM"/>
    </source>
</evidence>
<dbReference type="AlphaFoldDB" id="A0AAQ4EX90"/>
<keyword evidence="2" id="KW-0472">Membrane</keyword>
<feature type="compositionally biased region" description="Polar residues" evidence="1">
    <location>
        <begin position="695"/>
        <end position="704"/>
    </location>
</feature>
<name>A0AAQ4EX90_AMBAM</name>
<feature type="region of interest" description="Disordered" evidence="1">
    <location>
        <begin position="680"/>
        <end position="725"/>
    </location>
</feature>
<feature type="region of interest" description="Disordered" evidence="1">
    <location>
        <begin position="390"/>
        <end position="410"/>
    </location>
</feature>
<feature type="region of interest" description="Disordered" evidence="1">
    <location>
        <begin position="476"/>
        <end position="508"/>
    </location>
</feature>
<feature type="region of interest" description="Disordered" evidence="1">
    <location>
        <begin position="220"/>
        <end position="244"/>
    </location>
</feature>
<reference evidence="3 4" key="1">
    <citation type="journal article" date="2023" name="Arcadia Sci">
        <title>De novo assembly of a long-read Amblyomma americanum tick genome.</title>
        <authorList>
            <person name="Chou S."/>
            <person name="Poskanzer K.E."/>
            <person name="Rollins M."/>
            <person name="Thuy-Boun P.S."/>
        </authorList>
    </citation>
    <scope>NUCLEOTIDE SEQUENCE [LARGE SCALE GENOMIC DNA]</scope>
    <source>
        <strain evidence="3">F_SG_1</strain>
        <tissue evidence="3">Salivary glands</tissue>
    </source>
</reference>
<proteinExistence type="predicted"/>
<evidence type="ECO:0000256" key="2">
    <source>
        <dbReference type="SAM" id="Phobius"/>
    </source>
</evidence>
<dbReference type="Proteomes" id="UP001321473">
    <property type="component" value="Unassembled WGS sequence"/>
</dbReference>
<keyword evidence="4" id="KW-1185">Reference proteome</keyword>
<organism evidence="3 4">
    <name type="scientific">Amblyomma americanum</name>
    <name type="common">Lone star tick</name>
    <dbReference type="NCBI Taxonomy" id="6943"/>
    <lineage>
        <taxon>Eukaryota</taxon>
        <taxon>Metazoa</taxon>
        <taxon>Ecdysozoa</taxon>
        <taxon>Arthropoda</taxon>
        <taxon>Chelicerata</taxon>
        <taxon>Arachnida</taxon>
        <taxon>Acari</taxon>
        <taxon>Parasitiformes</taxon>
        <taxon>Ixodida</taxon>
        <taxon>Ixodoidea</taxon>
        <taxon>Ixodidae</taxon>
        <taxon>Amblyomminae</taxon>
        <taxon>Amblyomma</taxon>
    </lineage>
</organism>
<comment type="caution">
    <text evidence="3">The sequence shown here is derived from an EMBL/GenBank/DDBJ whole genome shotgun (WGS) entry which is preliminary data.</text>
</comment>